<dbReference type="Proteomes" id="UP000650833">
    <property type="component" value="Unassembled WGS sequence"/>
</dbReference>
<keyword evidence="2" id="KW-0812">Transmembrane</keyword>
<evidence type="ECO:0000313" key="4">
    <source>
        <dbReference type="Proteomes" id="UP000650833"/>
    </source>
</evidence>
<keyword evidence="2" id="KW-1133">Transmembrane helix</keyword>
<evidence type="ECO:0000256" key="2">
    <source>
        <dbReference type="SAM" id="Phobius"/>
    </source>
</evidence>
<evidence type="ECO:0000313" key="3">
    <source>
        <dbReference type="EMBL" id="KAG2207111.1"/>
    </source>
</evidence>
<feature type="compositionally biased region" description="Basic and acidic residues" evidence="1">
    <location>
        <begin position="186"/>
        <end position="195"/>
    </location>
</feature>
<feature type="transmembrane region" description="Helical" evidence="2">
    <location>
        <begin position="49"/>
        <end position="72"/>
    </location>
</feature>
<name>A0A8H7V1X6_9FUNG</name>
<accession>A0A8H7V1X6</accession>
<comment type="caution">
    <text evidence="3">The sequence shown here is derived from an EMBL/GenBank/DDBJ whole genome shotgun (WGS) entry which is preliminary data.</text>
</comment>
<sequence>MKTTDSSILSSSINNKNNKWRYLIHLTFITILISLCIIIPIVNSLTGSLPYWTIIILSVVPFTMYVLLLIIIKRNNTTATTRTTTTTTNLPVADMEQNQDEITGLHRHIVEEDEEEEEEEDDDGVPSSMDNISYNPSTVGIPPSSFLAPTIHQQASIRSSSLDYIPPPPAYQDMIYPPSYRSTNSTKDDNVSVVY</sequence>
<feature type="transmembrane region" description="Helical" evidence="2">
    <location>
        <begin position="20"/>
        <end position="43"/>
    </location>
</feature>
<keyword evidence="2" id="KW-0472">Membrane</keyword>
<keyword evidence="4" id="KW-1185">Reference proteome</keyword>
<feature type="compositionally biased region" description="Acidic residues" evidence="1">
    <location>
        <begin position="111"/>
        <end position="124"/>
    </location>
</feature>
<evidence type="ECO:0000256" key="1">
    <source>
        <dbReference type="SAM" id="MobiDB-lite"/>
    </source>
</evidence>
<dbReference type="AlphaFoldDB" id="A0A8H7V1X6"/>
<dbReference type="OrthoDB" id="2270875at2759"/>
<protein>
    <submittedName>
        <fullName evidence="3">Uncharacterized protein</fullName>
    </submittedName>
</protein>
<gene>
    <name evidence="3" type="ORF">INT46_004087</name>
</gene>
<feature type="region of interest" description="Disordered" evidence="1">
    <location>
        <begin position="109"/>
        <end position="134"/>
    </location>
</feature>
<proteinExistence type="predicted"/>
<reference evidence="3" key="1">
    <citation type="submission" date="2020-12" db="EMBL/GenBank/DDBJ databases">
        <title>Metabolic potential, ecology and presence of endohyphal bacteria is reflected in genomic diversity of Mucoromycotina.</title>
        <authorList>
            <person name="Muszewska A."/>
            <person name="Okrasinska A."/>
            <person name="Steczkiewicz K."/>
            <person name="Drgas O."/>
            <person name="Orlowska M."/>
            <person name="Perlinska-Lenart U."/>
            <person name="Aleksandrzak-Piekarczyk T."/>
            <person name="Szatraj K."/>
            <person name="Zielenkiewicz U."/>
            <person name="Pilsyk S."/>
            <person name="Malc E."/>
            <person name="Mieczkowski P."/>
            <person name="Kruszewska J.S."/>
            <person name="Biernat P."/>
            <person name="Pawlowska J."/>
        </authorList>
    </citation>
    <scope>NUCLEOTIDE SEQUENCE</scope>
    <source>
        <strain evidence="3">CBS 226.32</strain>
    </source>
</reference>
<feature type="region of interest" description="Disordered" evidence="1">
    <location>
        <begin position="157"/>
        <end position="195"/>
    </location>
</feature>
<organism evidence="3 4">
    <name type="scientific">Mucor plumbeus</name>
    <dbReference type="NCBI Taxonomy" id="97098"/>
    <lineage>
        <taxon>Eukaryota</taxon>
        <taxon>Fungi</taxon>
        <taxon>Fungi incertae sedis</taxon>
        <taxon>Mucoromycota</taxon>
        <taxon>Mucoromycotina</taxon>
        <taxon>Mucoromycetes</taxon>
        <taxon>Mucorales</taxon>
        <taxon>Mucorineae</taxon>
        <taxon>Mucoraceae</taxon>
        <taxon>Mucor</taxon>
    </lineage>
</organism>
<dbReference type="EMBL" id="JAEPRC010000135">
    <property type="protein sequence ID" value="KAG2207111.1"/>
    <property type="molecule type" value="Genomic_DNA"/>
</dbReference>